<evidence type="ECO:0000256" key="2">
    <source>
        <dbReference type="ARBA" id="ARBA00006079"/>
    </source>
</evidence>
<dbReference type="PANTHER" id="PTHR11988:SF27">
    <property type="entry name" value="GH27708P"/>
    <property type="match status" value="1"/>
</dbReference>
<dbReference type="PANTHER" id="PTHR11988">
    <property type="entry name" value="THYROTROPH EMBRYONIC FACTOR RELATED"/>
    <property type="match status" value="1"/>
</dbReference>
<sequence>MSEEEHIYEFNREYEEKSSTDSKRSIPPISTFTKGTGNGTEGYPTTLYNSKDDNQSMANLESNNNDSSNTDSSSESMSVASPSQQQKLSQPQETQQQPTQHQQLLQQQQQPHAYNTPAAGFPYSNQVLVTSSSQETNGVQASHIIHSGAIPATMVPAGMSLQGHTVIPFMTSTSAPSQAGIIQAGGPDQMMQYSTSAMHLLTSAGQPVYSMPAPVQPNSSVIYVNDSIPVQPTVLPHNIDLQQHLQHQHQPPKNGSAEEKNDQDDDSRKISLATLVSNAQNMQPLVQAGTNQRPGLPHLMQLNPPAQSMSSLGGPIPQHFIPGPGPIPIQGSIATGNYGNAQVLPPQQQQEVPTSVVCMPPHIGPPPHGMVEQPNPMIGAGPGPGGIGMPDGVEGNQQGPGSSAVRRNSKRRGNKRDVPVDEKDNRYYERRDRNNKAAKRSRDARKIREEQVGMRAHYLEKENDFLRAQLNTLREEANSLRLLLAQRPPVNQMQPTGQPPMQ</sequence>
<keyword evidence="7" id="KW-0175">Coiled coil</keyword>
<dbReference type="OrthoDB" id="6022300at2759"/>
<dbReference type="RefSeq" id="XP_787318.1">
    <property type="nucleotide sequence ID" value="XM_782225.5"/>
</dbReference>
<dbReference type="GO" id="GO:0000981">
    <property type="term" value="F:DNA-binding transcription factor activity, RNA polymerase II-specific"/>
    <property type="evidence" value="ECO:0000318"/>
    <property type="project" value="GO_Central"/>
</dbReference>
<feature type="region of interest" description="Disordered" evidence="8">
    <location>
        <begin position="1"/>
        <end position="119"/>
    </location>
</feature>
<dbReference type="InterPro" id="IPR040223">
    <property type="entry name" value="PAR_bZIP"/>
</dbReference>
<evidence type="ECO:0000256" key="1">
    <source>
        <dbReference type="ARBA" id="ARBA00004123"/>
    </source>
</evidence>
<accession>A0A7M7RCJ5</accession>
<organism evidence="10 11">
    <name type="scientific">Strongylocentrotus purpuratus</name>
    <name type="common">Purple sea urchin</name>
    <dbReference type="NCBI Taxonomy" id="7668"/>
    <lineage>
        <taxon>Eukaryota</taxon>
        <taxon>Metazoa</taxon>
        <taxon>Echinodermata</taxon>
        <taxon>Eleutherozoa</taxon>
        <taxon>Echinozoa</taxon>
        <taxon>Echinoidea</taxon>
        <taxon>Euechinoidea</taxon>
        <taxon>Echinacea</taxon>
        <taxon>Camarodonta</taxon>
        <taxon>Echinidea</taxon>
        <taxon>Strongylocentrotidae</taxon>
        <taxon>Strongylocentrotus</taxon>
    </lineage>
</organism>
<dbReference type="GO" id="GO:0000978">
    <property type="term" value="F:RNA polymerase II cis-regulatory region sequence-specific DNA binding"/>
    <property type="evidence" value="ECO:0000318"/>
    <property type="project" value="GO_Central"/>
</dbReference>
<dbReference type="Proteomes" id="UP000007110">
    <property type="component" value="Unassembled WGS sequence"/>
</dbReference>
<dbReference type="FunFam" id="1.20.5.170:FF:000025">
    <property type="entry name" value="nuclear factor interleukin-3-regulated protein-like"/>
    <property type="match status" value="1"/>
</dbReference>
<dbReference type="CDD" id="cd14695">
    <property type="entry name" value="bZIP_HLF"/>
    <property type="match status" value="1"/>
</dbReference>
<feature type="compositionally biased region" description="Gly residues" evidence="8">
    <location>
        <begin position="380"/>
        <end position="389"/>
    </location>
</feature>
<dbReference type="GeneID" id="582266"/>
<reference evidence="10" key="2">
    <citation type="submission" date="2021-01" db="UniProtKB">
        <authorList>
            <consortium name="EnsemblMetazoa"/>
        </authorList>
    </citation>
    <scope>IDENTIFICATION</scope>
</reference>
<comment type="subcellular location">
    <subcellularLocation>
        <location evidence="1">Nucleus</location>
    </subcellularLocation>
</comment>
<feature type="compositionally biased region" description="Low complexity" evidence="8">
    <location>
        <begin position="59"/>
        <end position="110"/>
    </location>
</feature>
<evidence type="ECO:0000256" key="4">
    <source>
        <dbReference type="ARBA" id="ARBA00023125"/>
    </source>
</evidence>
<evidence type="ECO:0000256" key="3">
    <source>
        <dbReference type="ARBA" id="ARBA00023015"/>
    </source>
</evidence>
<keyword evidence="4" id="KW-0238">DNA-binding</keyword>
<dbReference type="InterPro" id="IPR046347">
    <property type="entry name" value="bZIP_sf"/>
</dbReference>
<name>A0A7M7RCJ5_STRPU</name>
<evidence type="ECO:0000256" key="7">
    <source>
        <dbReference type="SAM" id="Coils"/>
    </source>
</evidence>
<keyword evidence="11" id="KW-1185">Reference proteome</keyword>
<evidence type="ECO:0000256" key="8">
    <source>
        <dbReference type="SAM" id="MobiDB-lite"/>
    </source>
</evidence>
<dbReference type="AlphaFoldDB" id="A0A7M7RCJ5"/>
<dbReference type="Gene3D" id="1.20.5.170">
    <property type="match status" value="1"/>
</dbReference>
<reference evidence="11" key="1">
    <citation type="submission" date="2015-02" db="EMBL/GenBank/DDBJ databases">
        <title>Genome sequencing for Strongylocentrotus purpuratus.</title>
        <authorList>
            <person name="Murali S."/>
            <person name="Liu Y."/>
            <person name="Vee V."/>
            <person name="English A."/>
            <person name="Wang M."/>
            <person name="Skinner E."/>
            <person name="Han Y."/>
            <person name="Muzny D.M."/>
            <person name="Worley K.C."/>
            <person name="Gibbs R.A."/>
        </authorList>
    </citation>
    <scope>NUCLEOTIDE SEQUENCE</scope>
</reference>
<dbReference type="EnsemblMetazoa" id="XM_782225">
    <property type="protein sequence ID" value="XP_787318"/>
    <property type="gene ID" value="LOC582266"/>
</dbReference>
<dbReference type="GO" id="GO:0006357">
    <property type="term" value="P:regulation of transcription by RNA polymerase II"/>
    <property type="evidence" value="ECO:0000318"/>
    <property type="project" value="GO_Central"/>
</dbReference>
<evidence type="ECO:0000313" key="11">
    <source>
        <dbReference type="Proteomes" id="UP000007110"/>
    </source>
</evidence>
<dbReference type="GO" id="GO:0005634">
    <property type="term" value="C:nucleus"/>
    <property type="evidence" value="ECO:0000318"/>
    <property type="project" value="GO_Central"/>
</dbReference>
<keyword evidence="6" id="KW-0539">Nucleus</keyword>
<dbReference type="SMART" id="SM00338">
    <property type="entry name" value="BRLZ"/>
    <property type="match status" value="1"/>
</dbReference>
<evidence type="ECO:0000313" key="10">
    <source>
        <dbReference type="EnsemblMetazoa" id="XP_787318"/>
    </source>
</evidence>
<keyword evidence="5" id="KW-0804">Transcription</keyword>
<evidence type="ECO:0000256" key="5">
    <source>
        <dbReference type="ARBA" id="ARBA00023163"/>
    </source>
</evidence>
<dbReference type="InParanoid" id="A0A7M7RCJ5"/>
<dbReference type="SUPFAM" id="SSF57959">
    <property type="entry name" value="Leucine zipper domain"/>
    <property type="match status" value="1"/>
</dbReference>
<dbReference type="InterPro" id="IPR004827">
    <property type="entry name" value="bZIP"/>
</dbReference>
<feature type="region of interest" description="Disordered" evidence="8">
    <location>
        <begin position="243"/>
        <end position="266"/>
    </location>
</feature>
<evidence type="ECO:0000256" key="6">
    <source>
        <dbReference type="ARBA" id="ARBA00023242"/>
    </source>
</evidence>
<comment type="similarity">
    <text evidence="2">Belongs to the bZIP family. NFIL3 subfamily.</text>
</comment>
<keyword evidence="3" id="KW-0805">Transcription regulation</keyword>
<protein>
    <recommendedName>
        <fullName evidence="9">BZIP domain-containing protein</fullName>
    </recommendedName>
</protein>
<feature type="compositionally biased region" description="Basic and acidic residues" evidence="8">
    <location>
        <begin position="1"/>
        <end position="24"/>
    </location>
</feature>
<evidence type="ECO:0000259" key="9">
    <source>
        <dbReference type="PROSITE" id="PS50217"/>
    </source>
</evidence>
<feature type="compositionally biased region" description="Basic and acidic residues" evidence="8">
    <location>
        <begin position="415"/>
        <end position="448"/>
    </location>
</feature>
<feature type="domain" description="BZIP" evidence="9">
    <location>
        <begin position="424"/>
        <end position="487"/>
    </location>
</feature>
<feature type="region of interest" description="Disordered" evidence="8">
    <location>
        <begin position="373"/>
        <end position="448"/>
    </location>
</feature>
<proteinExistence type="inferred from homology"/>
<dbReference type="Pfam" id="PF07716">
    <property type="entry name" value="bZIP_2"/>
    <property type="match status" value="1"/>
</dbReference>
<dbReference type="PROSITE" id="PS50217">
    <property type="entry name" value="BZIP"/>
    <property type="match status" value="1"/>
</dbReference>
<feature type="coiled-coil region" evidence="7">
    <location>
        <begin position="456"/>
        <end position="483"/>
    </location>
</feature>